<comment type="caution">
    <text evidence="3">The sequence shown here is derived from an EMBL/GenBank/DDBJ whole genome shotgun (WGS) entry which is preliminary data.</text>
</comment>
<evidence type="ECO:0000256" key="1">
    <source>
        <dbReference type="ARBA" id="ARBA00007435"/>
    </source>
</evidence>
<dbReference type="PANTHER" id="PTHR34477">
    <property type="entry name" value="UPF0213 PROTEIN YHBQ"/>
    <property type="match status" value="1"/>
</dbReference>
<evidence type="ECO:0000259" key="2">
    <source>
        <dbReference type="PROSITE" id="PS50164"/>
    </source>
</evidence>
<dbReference type="EMBL" id="JABFCZ010000019">
    <property type="protein sequence ID" value="MBD1547996.1"/>
    <property type="molecule type" value="Genomic_DNA"/>
</dbReference>
<protein>
    <submittedName>
        <fullName evidence="3">GIY-YIG nuclease family protein</fullName>
    </submittedName>
</protein>
<reference evidence="3" key="1">
    <citation type="submission" date="2020-05" db="EMBL/GenBank/DDBJ databases">
        <title>Identification of trans-AT polyketide cluster in two marine bacteria, producers of a novel glutaramide-containing polyketide sesbanimide D and analogs.</title>
        <authorList>
            <person name="Kacar D."/>
            <person name="Rodriguez P."/>
            <person name="Canedo L."/>
            <person name="Gonzalez E."/>
            <person name="Galan B."/>
            <person name="De La Calle F."/>
            <person name="Garcia J.L."/>
        </authorList>
    </citation>
    <scope>NUCLEOTIDE SEQUENCE</scope>
    <source>
        <strain evidence="3">PHM038</strain>
    </source>
</reference>
<name>A0A926P113_9HYPH</name>
<dbReference type="RefSeq" id="WP_190292735.1">
    <property type="nucleotide sequence ID" value="NZ_JABFCZ010000019.1"/>
</dbReference>
<dbReference type="InterPro" id="IPR050190">
    <property type="entry name" value="UPF0213_domain"/>
</dbReference>
<dbReference type="PROSITE" id="PS50164">
    <property type="entry name" value="GIY_YIG"/>
    <property type="match status" value="1"/>
</dbReference>
<dbReference type="InterPro" id="IPR035901">
    <property type="entry name" value="GIY-YIG_endonuc_sf"/>
</dbReference>
<dbReference type="CDD" id="cd10448">
    <property type="entry name" value="GIY-YIG_unchar_3"/>
    <property type="match status" value="1"/>
</dbReference>
<dbReference type="Pfam" id="PF01541">
    <property type="entry name" value="GIY-YIG"/>
    <property type="match status" value="1"/>
</dbReference>
<evidence type="ECO:0000313" key="3">
    <source>
        <dbReference type="EMBL" id="MBD1547996.1"/>
    </source>
</evidence>
<gene>
    <name evidence="3" type="ORF">HK439_17145</name>
</gene>
<dbReference type="AlphaFoldDB" id="A0A926P113"/>
<organism evidence="3 4">
    <name type="scientific">Roseibium aggregatum</name>
    <dbReference type="NCBI Taxonomy" id="187304"/>
    <lineage>
        <taxon>Bacteria</taxon>
        <taxon>Pseudomonadati</taxon>
        <taxon>Pseudomonadota</taxon>
        <taxon>Alphaproteobacteria</taxon>
        <taxon>Hyphomicrobiales</taxon>
        <taxon>Stappiaceae</taxon>
        <taxon>Roseibium</taxon>
    </lineage>
</organism>
<proteinExistence type="inferred from homology"/>
<accession>A0A926P113</accession>
<sequence>MAYFVYILASRKNGTLYTGVTNDLARRVWEHREKHTSGFTSRYGVSLLVYYEIHEDVTAAIHREKRIKKWSRAMKIRMIETMNPDWEDLYETLNS</sequence>
<dbReference type="Proteomes" id="UP000598467">
    <property type="component" value="Unassembled WGS sequence"/>
</dbReference>
<dbReference type="Gene3D" id="3.40.1440.10">
    <property type="entry name" value="GIY-YIG endonuclease"/>
    <property type="match status" value="1"/>
</dbReference>
<dbReference type="SUPFAM" id="SSF82771">
    <property type="entry name" value="GIY-YIG endonuclease"/>
    <property type="match status" value="1"/>
</dbReference>
<comment type="similarity">
    <text evidence="1">Belongs to the UPF0213 family.</text>
</comment>
<dbReference type="PANTHER" id="PTHR34477:SF5">
    <property type="entry name" value="BSL5627 PROTEIN"/>
    <property type="match status" value="1"/>
</dbReference>
<evidence type="ECO:0000313" key="4">
    <source>
        <dbReference type="Proteomes" id="UP000598467"/>
    </source>
</evidence>
<feature type="domain" description="GIY-YIG" evidence="2">
    <location>
        <begin position="1"/>
        <end position="77"/>
    </location>
</feature>
<dbReference type="InterPro" id="IPR000305">
    <property type="entry name" value="GIY-YIG_endonuc"/>
</dbReference>